<proteinExistence type="predicted"/>
<sequence>MEKIILNISGMHCASCAKIIEMMFPEKTGVSSIVVNYESGKAFLEFDSSRITAQQIKAVINEEGYKVT</sequence>
<comment type="caution">
    <text evidence="3">The sequence shown here is derived from an EMBL/GenBank/DDBJ whole genome shotgun (WGS) entry which is preliminary data.</text>
</comment>
<dbReference type="GO" id="GO:0046872">
    <property type="term" value="F:metal ion binding"/>
    <property type="evidence" value="ECO:0007669"/>
    <property type="project" value="UniProtKB-KW"/>
</dbReference>
<gene>
    <name evidence="3" type="ORF">A2561_04960</name>
</gene>
<feature type="domain" description="HMA" evidence="2">
    <location>
        <begin position="2"/>
        <end position="68"/>
    </location>
</feature>
<dbReference type="InterPro" id="IPR006121">
    <property type="entry name" value="HMA_dom"/>
</dbReference>
<dbReference type="InterPro" id="IPR036163">
    <property type="entry name" value="HMA_dom_sf"/>
</dbReference>
<keyword evidence="1" id="KW-0479">Metal-binding</keyword>
<evidence type="ECO:0000256" key="1">
    <source>
        <dbReference type="ARBA" id="ARBA00022723"/>
    </source>
</evidence>
<dbReference type="Pfam" id="PF00403">
    <property type="entry name" value="HMA"/>
    <property type="match status" value="1"/>
</dbReference>
<dbReference type="CDD" id="cd00371">
    <property type="entry name" value="HMA"/>
    <property type="match status" value="1"/>
</dbReference>
<dbReference type="SUPFAM" id="SSF55008">
    <property type="entry name" value="HMA, heavy metal-associated domain"/>
    <property type="match status" value="1"/>
</dbReference>
<reference evidence="3 4" key="1">
    <citation type="journal article" date="2016" name="Nat. Commun.">
        <title>Thousands of microbial genomes shed light on interconnected biogeochemical processes in an aquifer system.</title>
        <authorList>
            <person name="Anantharaman K."/>
            <person name="Brown C.T."/>
            <person name="Hug L.A."/>
            <person name="Sharon I."/>
            <person name="Castelle C.J."/>
            <person name="Probst A.J."/>
            <person name="Thomas B.C."/>
            <person name="Singh A."/>
            <person name="Wilkins M.J."/>
            <person name="Karaoz U."/>
            <person name="Brodie E.L."/>
            <person name="Williams K.H."/>
            <person name="Hubbard S.S."/>
            <person name="Banfield J.F."/>
        </authorList>
    </citation>
    <scope>NUCLEOTIDE SEQUENCE [LARGE SCALE GENOMIC DNA]</scope>
</reference>
<organism evidence="3 4">
    <name type="scientific">Candidatus Staskawiczbacteria bacterium RIFOXYD1_FULL_32_13</name>
    <dbReference type="NCBI Taxonomy" id="1802234"/>
    <lineage>
        <taxon>Bacteria</taxon>
        <taxon>Candidatus Staskawicziibacteriota</taxon>
    </lineage>
</organism>
<evidence type="ECO:0000259" key="2">
    <source>
        <dbReference type="PROSITE" id="PS50846"/>
    </source>
</evidence>
<accession>A0A1G2JJU9</accession>
<dbReference type="FunFam" id="3.30.70.100:FF:000001">
    <property type="entry name" value="ATPase copper transporting beta"/>
    <property type="match status" value="1"/>
</dbReference>
<dbReference type="EMBL" id="MHPU01000044">
    <property type="protein sequence ID" value="OGZ87405.1"/>
    <property type="molecule type" value="Genomic_DNA"/>
</dbReference>
<dbReference type="AlphaFoldDB" id="A0A1G2JJU9"/>
<dbReference type="Proteomes" id="UP000178935">
    <property type="component" value="Unassembled WGS sequence"/>
</dbReference>
<evidence type="ECO:0000313" key="4">
    <source>
        <dbReference type="Proteomes" id="UP000178935"/>
    </source>
</evidence>
<protein>
    <recommendedName>
        <fullName evidence="2">HMA domain-containing protein</fullName>
    </recommendedName>
</protein>
<dbReference type="PROSITE" id="PS50846">
    <property type="entry name" value="HMA_2"/>
    <property type="match status" value="1"/>
</dbReference>
<evidence type="ECO:0000313" key="3">
    <source>
        <dbReference type="EMBL" id="OGZ87405.1"/>
    </source>
</evidence>
<dbReference type="Gene3D" id="3.30.70.100">
    <property type="match status" value="1"/>
</dbReference>
<name>A0A1G2JJU9_9BACT</name>